<keyword evidence="1" id="KW-1133">Transmembrane helix</keyword>
<feature type="transmembrane region" description="Helical" evidence="1">
    <location>
        <begin position="219"/>
        <end position="240"/>
    </location>
</feature>
<keyword evidence="1" id="KW-0812">Transmembrane</keyword>
<feature type="transmembrane region" description="Helical" evidence="1">
    <location>
        <begin position="179"/>
        <end position="199"/>
    </location>
</feature>
<dbReference type="AlphaFoldDB" id="A0A1U7CWZ5"/>
<dbReference type="KEGG" id="pbor:BSF38_05022"/>
<dbReference type="EMBL" id="CP019082">
    <property type="protein sequence ID" value="APW63455.1"/>
    <property type="molecule type" value="Genomic_DNA"/>
</dbReference>
<sequence>MQVDVDADLLVPIIRMASTLASFSIGEQSRVFALYHDRILIFDIKGNQAVPQAAYEHGGAEALRSLKPRGRRLDVALESISLVTATRSGRFTHPPTICFEVVSTDETERFELPAQESPHLILGLKTLLGDRFSPLPTTGEEGENFPADGDADEAAARTAGRDEPRKVLVARQPYRSQRLGALCMVAGFAWIALGLWALIRFSDPLTYWLRQVTGVDGIPSQAAVVSFSFLMLPGAFFYLFGQRLRLPDAREALLRDPRAPILYLRSFADDGLPGPDQQKRPGVPVTSVQALLSFLRFLRGRDSMTWEQEFALFFRTKGPVVAIGKPGEKITVPGAMRMYVDDDDWQATVLRLIDSSQAVILRLSPTAGAWWEFQQCRARLDPKRLLLLLTYVEASQQRYEELRIRMEPVLGHPLPRSTGSAMFVRFDDDWTPRLDTLSFRSKWLWDLDSILDLKNSLNSWNESLETAGNHAGDVTT</sequence>
<reference evidence="3" key="1">
    <citation type="submission" date="2016-12" db="EMBL/GenBank/DDBJ databases">
        <title>Comparative genomics of four Isosphaeraceae planctomycetes: a common pool of plasmids and glycoside hydrolase genes.</title>
        <authorList>
            <person name="Ivanova A."/>
        </authorList>
    </citation>
    <scope>NUCLEOTIDE SEQUENCE [LARGE SCALE GENOMIC DNA]</scope>
    <source>
        <strain evidence="3">PX4</strain>
    </source>
</reference>
<evidence type="ECO:0000313" key="3">
    <source>
        <dbReference type="Proteomes" id="UP000186309"/>
    </source>
</evidence>
<keyword evidence="3" id="KW-1185">Reference proteome</keyword>
<dbReference type="STRING" id="1387353.BSF38_05022"/>
<keyword evidence="1" id="KW-0472">Membrane</keyword>
<name>A0A1U7CWZ5_9BACT</name>
<gene>
    <name evidence="2" type="ORF">BSF38_05022</name>
</gene>
<proteinExistence type="predicted"/>
<dbReference type="Proteomes" id="UP000186309">
    <property type="component" value="Chromosome"/>
</dbReference>
<protein>
    <submittedName>
        <fullName evidence="2">Uncharacterized protein</fullName>
    </submittedName>
</protein>
<evidence type="ECO:0000313" key="2">
    <source>
        <dbReference type="EMBL" id="APW63455.1"/>
    </source>
</evidence>
<organism evidence="2 3">
    <name type="scientific">Paludisphaera borealis</name>
    <dbReference type="NCBI Taxonomy" id="1387353"/>
    <lineage>
        <taxon>Bacteria</taxon>
        <taxon>Pseudomonadati</taxon>
        <taxon>Planctomycetota</taxon>
        <taxon>Planctomycetia</taxon>
        <taxon>Isosphaerales</taxon>
        <taxon>Isosphaeraceae</taxon>
        <taxon>Paludisphaera</taxon>
    </lineage>
</organism>
<evidence type="ECO:0000256" key="1">
    <source>
        <dbReference type="SAM" id="Phobius"/>
    </source>
</evidence>
<accession>A0A1U7CWZ5</accession>